<feature type="domain" description="Protein kinase" evidence="2">
    <location>
        <begin position="1"/>
        <end position="240"/>
    </location>
</feature>
<dbReference type="GO" id="GO:0004672">
    <property type="term" value="F:protein kinase activity"/>
    <property type="evidence" value="ECO:0007669"/>
    <property type="project" value="InterPro"/>
</dbReference>
<evidence type="ECO:0000313" key="4">
    <source>
        <dbReference type="Proteomes" id="UP000469890"/>
    </source>
</evidence>
<dbReference type="Gene3D" id="3.30.200.20">
    <property type="entry name" value="Phosphorylase Kinase, domain 1"/>
    <property type="match status" value="1"/>
</dbReference>
<reference evidence="3 4" key="1">
    <citation type="submission" date="2019-09" db="EMBL/GenBank/DDBJ databases">
        <authorList>
            <consortium name="DOE Joint Genome Institute"/>
            <person name="Mondo S.J."/>
            <person name="Navarro-Mendoza M.I."/>
            <person name="Perez-Arques C."/>
            <person name="Panchal S."/>
            <person name="Nicolas F.E."/>
            <person name="Ganguly P."/>
            <person name="Pangilinan J."/>
            <person name="Grigoriev I."/>
            <person name="Heitman J."/>
            <person name="Sanya K."/>
            <person name="Garre V."/>
        </authorList>
    </citation>
    <scope>NUCLEOTIDE SEQUENCE [LARGE SCALE GENOMIC DNA]</scope>
    <source>
        <strain evidence="3 4">MU402</strain>
    </source>
</reference>
<dbReference type="GO" id="GO:0005524">
    <property type="term" value="F:ATP binding"/>
    <property type="evidence" value="ECO:0007669"/>
    <property type="project" value="InterPro"/>
</dbReference>
<name>A0A8H4BA76_MUCCL</name>
<feature type="compositionally biased region" description="Low complexity" evidence="1">
    <location>
        <begin position="412"/>
        <end position="423"/>
    </location>
</feature>
<organism evidence="3 4">
    <name type="scientific">Mucor circinelloides f. lusitanicus</name>
    <name type="common">Mucor racemosus var. lusitanicus</name>
    <dbReference type="NCBI Taxonomy" id="29924"/>
    <lineage>
        <taxon>Eukaryota</taxon>
        <taxon>Fungi</taxon>
        <taxon>Fungi incertae sedis</taxon>
        <taxon>Mucoromycota</taxon>
        <taxon>Mucoromycotina</taxon>
        <taxon>Mucoromycetes</taxon>
        <taxon>Mucorales</taxon>
        <taxon>Mucorineae</taxon>
        <taxon>Mucoraceae</taxon>
        <taxon>Mucor</taxon>
    </lineage>
</organism>
<comment type="caution">
    <text evidence="3">The sequence shown here is derived from an EMBL/GenBank/DDBJ whole genome shotgun (WGS) entry which is preliminary data.</text>
</comment>
<feature type="compositionally biased region" description="Acidic residues" evidence="1">
    <location>
        <begin position="390"/>
        <end position="399"/>
    </location>
</feature>
<dbReference type="PROSITE" id="PS50011">
    <property type="entry name" value="PROTEIN_KINASE_DOM"/>
    <property type="match status" value="1"/>
</dbReference>
<dbReference type="PANTHER" id="PTHR24347">
    <property type="entry name" value="SERINE/THREONINE-PROTEIN KINASE"/>
    <property type="match status" value="1"/>
</dbReference>
<feature type="compositionally biased region" description="Acidic residues" evidence="1">
    <location>
        <begin position="98"/>
        <end position="110"/>
    </location>
</feature>
<gene>
    <name evidence="3" type="ORF">FB192DRAFT_1149662</name>
</gene>
<dbReference type="AlphaFoldDB" id="A0A8H4BA76"/>
<dbReference type="SMART" id="SM00220">
    <property type="entry name" value="S_TKc"/>
    <property type="match status" value="1"/>
</dbReference>
<proteinExistence type="predicted"/>
<evidence type="ECO:0000313" key="3">
    <source>
        <dbReference type="EMBL" id="KAF1798480.1"/>
    </source>
</evidence>
<keyword evidence="3" id="KW-0418">Kinase</keyword>
<feature type="region of interest" description="Disordered" evidence="1">
    <location>
        <begin position="90"/>
        <end position="112"/>
    </location>
</feature>
<dbReference type="InterPro" id="IPR000719">
    <property type="entry name" value="Prot_kinase_dom"/>
</dbReference>
<protein>
    <submittedName>
        <fullName evidence="3">Kinase-like domain-containing protein</fullName>
    </submittedName>
</protein>
<dbReference type="InterPro" id="IPR011009">
    <property type="entry name" value="Kinase-like_dom_sf"/>
</dbReference>
<dbReference type="SUPFAM" id="SSF56112">
    <property type="entry name" value="Protein kinase-like (PK-like)"/>
    <property type="match status" value="1"/>
</dbReference>
<dbReference type="Gene3D" id="1.10.510.10">
    <property type="entry name" value="Transferase(Phosphotransferase) domain 1"/>
    <property type="match status" value="1"/>
</dbReference>
<feature type="region of interest" description="Disordered" evidence="1">
    <location>
        <begin position="244"/>
        <end position="331"/>
    </location>
</feature>
<evidence type="ECO:0000256" key="1">
    <source>
        <dbReference type="SAM" id="MobiDB-lite"/>
    </source>
</evidence>
<feature type="compositionally biased region" description="Low complexity" evidence="1">
    <location>
        <begin position="254"/>
        <end position="273"/>
    </location>
</feature>
<dbReference type="InterPro" id="IPR008271">
    <property type="entry name" value="Ser/Thr_kinase_AS"/>
</dbReference>
<dbReference type="EMBL" id="JAAECE010000007">
    <property type="protein sequence ID" value="KAF1798480.1"/>
    <property type="molecule type" value="Genomic_DNA"/>
</dbReference>
<dbReference type="PROSITE" id="PS00108">
    <property type="entry name" value="PROTEIN_KINASE_ST"/>
    <property type="match status" value="1"/>
</dbReference>
<feature type="region of interest" description="Disordered" evidence="1">
    <location>
        <begin position="390"/>
        <end position="435"/>
    </location>
</feature>
<dbReference type="Pfam" id="PF00069">
    <property type="entry name" value="Pkinase"/>
    <property type="match status" value="1"/>
</dbReference>
<evidence type="ECO:0000259" key="2">
    <source>
        <dbReference type="PROSITE" id="PS50011"/>
    </source>
</evidence>
<keyword evidence="3" id="KW-0808">Transferase</keyword>
<accession>A0A8H4BA76</accession>
<dbReference type="Proteomes" id="UP000469890">
    <property type="component" value="Unassembled WGS sequence"/>
</dbReference>
<sequence length="509" mass="56991">MRTLNHPSIIKMLAFIETKDYFFLVLELMNGGEIFHQIVQLTYFSEDLARHCIKQVAEGIRYLHEERGVVHRDIKPENILFESIPFMERKTSPLPTQPEDDDEPKEDEGEFVPGLGGGGIGRVKIADFGLSKVVWDKQTMTPCGTVGYTAPEIVNDMRYSKSVDMWALGCVLYTMLCGFPPFYDESIATLTQKVAKGQYTFLSPWWDHISVDAKHLIHHLLDINPKKRYTIDQFLAHPWIHRQDTPIAAPPTAPKTTTEAAAAAAQTQTTDTAVSKEEEEQQEKEKTQTTTTPPPQQHSPDLLAPPSTTTSVAAENISIKPSSPKDIPRSSKRKDIFLSGIASMKEVFDVSYAVHRMGEERAQRKEHKKMMQQQPAHLRMQAFNAPLAVSEEDDNDDEDIMAKHDDEDSSLDHSGSSCSSSSSPEHPPRQQVDGLCSSTLDSQLTMVNGNATKTSKSQNNTLIKKLANNKWVDAPPTVNQKAKPSFNLDLNHATLLGRRKNVPILHQDE</sequence>